<dbReference type="RefSeq" id="WP_052288263.1">
    <property type="nucleotide sequence ID" value="NZ_QVFV01000001.1"/>
</dbReference>
<dbReference type="PANTHER" id="PTHR38478">
    <property type="entry name" value="PEPTIDASE M1A AND M12B"/>
    <property type="match status" value="1"/>
</dbReference>
<proteinExistence type="predicted"/>
<evidence type="ECO:0000259" key="2">
    <source>
        <dbReference type="Pfam" id="PF17148"/>
    </source>
</evidence>
<dbReference type="SUPFAM" id="SSF55486">
    <property type="entry name" value="Metalloproteases ('zincins'), catalytic domain"/>
    <property type="match status" value="1"/>
</dbReference>
<dbReference type="CDD" id="cd04276">
    <property type="entry name" value="ZnMc_MMP_like_2"/>
    <property type="match status" value="1"/>
</dbReference>
<name>A0A4Q7EHG3_9CYAN</name>
<dbReference type="PANTHER" id="PTHR38478:SF1">
    <property type="entry name" value="ZINC DEPENDENT METALLOPROTEASE DOMAIN LIPOPROTEIN"/>
    <property type="match status" value="1"/>
</dbReference>
<dbReference type="OrthoDB" id="9776599at2"/>
<dbReference type="Gene3D" id="3.40.390.10">
    <property type="entry name" value="Collagenase (Catalytic Domain)"/>
    <property type="match status" value="1"/>
</dbReference>
<feature type="domain" description="DUF5117" evidence="2">
    <location>
        <begin position="116"/>
        <end position="313"/>
    </location>
</feature>
<organism evidence="3 4">
    <name type="scientific">Leptolyngbya iicbica LK</name>
    <dbReference type="NCBI Taxonomy" id="2294035"/>
    <lineage>
        <taxon>Bacteria</taxon>
        <taxon>Bacillati</taxon>
        <taxon>Cyanobacteriota</taxon>
        <taxon>Cyanophyceae</taxon>
        <taxon>Leptolyngbyales</taxon>
        <taxon>Leptolyngbyaceae</taxon>
        <taxon>Leptolyngbya group</taxon>
        <taxon>Leptolyngbya</taxon>
        <taxon>Leptolyngbya iicbica</taxon>
    </lineage>
</organism>
<dbReference type="EMBL" id="QVFV01000001">
    <property type="protein sequence ID" value="RZM82557.1"/>
    <property type="molecule type" value="Genomic_DNA"/>
</dbReference>
<dbReference type="GO" id="GO:0008237">
    <property type="term" value="F:metallopeptidase activity"/>
    <property type="evidence" value="ECO:0007669"/>
    <property type="project" value="InterPro"/>
</dbReference>
<dbReference type="AlphaFoldDB" id="A0A4Q7EHG3"/>
<dbReference type="InterPro" id="IPR034032">
    <property type="entry name" value="Zn_MMP-like_bac"/>
</dbReference>
<dbReference type="Pfam" id="PF16313">
    <property type="entry name" value="DUF4953"/>
    <property type="match status" value="1"/>
</dbReference>
<dbReference type="Proteomes" id="UP000292459">
    <property type="component" value="Unassembled WGS sequence"/>
</dbReference>
<evidence type="ECO:0000313" key="3">
    <source>
        <dbReference type="EMBL" id="RZM82557.1"/>
    </source>
</evidence>
<dbReference type="InterPro" id="IPR024079">
    <property type="entry name" value="MetalloPept_cat_dom_sf"/>
</dbReference>
<sequence length="954" mass="107119">MNRLTRSLKFLVLSIVGVCLAVLLALGGTWSHQTVAYAQADDVVTETDDAVGALLDFAELTQNLEKQEGLLTVYSNVDRGEAYLALTPRQFNRNFLLSATLESGLGEAGLFRGWPINDFVMQFRAMPGDRVQVAVPNTYLRNTGGESWQQRLQETSFSDSIIFVVDVVSIDPSTQAKLIDLSTLLMERDLANLTEGLGWALSNYSRNPELSQLESLQMFPENLEVGTVVGFVGGGATDPLAALFSFSLDGIPDSRGFALQVRYSLSALPVNNSYQPRQADERVGYFTTAFRAPQQVRRADPFVRYINRWHLEKQDPQAEMSPPQEPIVFWIENTTPPEYREAIRQGILVWNEAFAAAGFQNAIEARQMPNNATWDPSDVRYNVVRWSDSLSNWAIGFGPSRVNPLTGQILDADVILDANVIRYLRQLYQGRGLDAPNGSEFYLQLCGQRSQTWYLQWLAMQQAGEAGLEMTRNLEGWPTEGSNQRLTDDHCAGYLNAQHNAFGALALSTLSGADFLSEQLDAFIQQYLVALTAHEVGHTLGLRHNFAGSLLLAPEDLNDRELTTAQGLVSSVMDYFPPNVAPPGTEQGEYFPSRLGPYDLWAIEYGYREAPPSPLGRAEQQMLSRILSRSTEPALAYATDEDIFDFIDPESSAWDLSSDPMQYSLWQLDNAQAVWDRLNRLSVNPGEGYGSLRRRVDLVFNYFFSNALTLTDYVGGQRFRRLNPWENRDSTPFEPIAADKQRAALTALSEEVFAADAFDFSSQLINQLAPDRWRHWGVRLTSFPLDYPIYEQVLEVQSVTLSQLFLADRLARVRDLEFRTDAEDVLTLSELYGSMYQSIWSEVMNSDGNPPEISSLRRGLQRHHLNILSNLVLRRTFWDALNAQSFNEFMATLGTIGAPEDARVLARYQLRQMQDDISDALSRDGDSMAITTRAHLEDVRDRIARVLDAPLLGL</sequence>
<evidence type="ECO:0000259" key="1">
    <source>
        <dbReference type="Pfam" id="PF16313"/>
    </source>
</evidence>
<dbReference type="Pfam" id="PF17148">
    <property type="entry name" value="DUF5117"/>
    <property type="match status" value="1"/>
</dbReference>
<dbReference type="InterPro" id="IPR033413">
    <property type="entry name" value="DUF5117"/>
</dbReference>
<keyword evidence="4" id="KW-1185">Reference proteome</keyword>
<protein>
    <submittedName>
        <fullName evidence="3">DUF5117 domain-containing protein</fullName>
    </submittedName>
</protein>
<evidence type="ECO:0000313" key="4">
    <source>
        <dbReference type="Proteomes" id="UP000292459"/>
    </source>
</evidence>
<gene>
    <name evidence="3" type="ORF">DYY88_04780</name>
</gene>
<dbReference type="InterPro" id="IPR032534">
    <property type="entry name" value="EcxA_zinc-bd"/>
</dbReference>
<comment type="caution">
    <text evidence="3">The sequence shown here is derived from an EMBL/GenBank/DDBJ whole genome shotgun (WGS) entry which is preliminary data.</text>
</comment>
<feature type="domain" description="EcxA zinc-binding" evidence="1">
    <location>
        <begin position="519"/>
        <end position="845"/>
    </location>
</feature>
<accession>A0A4Q7EHG3</accession>
<reference evidence="3 4" key="1">
    <citation type="submission" date="2018-11" db="EMBL/GenBank/DDBJ databases">
        <title>Whole genome sequencing of an environmental sample.</title>
        <authorList>
            <person name="Sarangi A.N."/>
            <person name="Singh D."/>
            <person name="Tripathy S."/>
        </authorList>
    </citation>
    <scope>NUCLEOTIDE SEQUENCE [LARGE SCALE GENOMIC DNA]</scope>
    <source>
        <strain evidence="3 4">Lakshadweep</strain>
    </source>
</reference>